<gene>
    <name evidence="1" type="ORF">PCON_14239</name>
</gene>
<dbReference type="EMBL" id="HF936032">
    <property type="protein sequence ID" value="CCX33199.1"/>
    <property type="molecule type" value="Genomic_DNA"/>
</dbReference>
<organism evidence="1 2">
    <name type="scientific">Pyronema omphalodes (strain CBS 100304)</name>
    <name type="common">Pyronema confluens</name>
    <dbReference type="NCBI Taxonomy" id="1076935"/>
    <lineage>
        <taxon>Eukaryota</taxon>
        <taxon>Fungi</taxon>
        <taxon>Dikarya</taxon>
        <taxon>Ascomycota</taxon>
        <taxon>Pezizomycotina</taxon>
        <taxon>Pezizomycetes</taxon>
        <taxon>Pezizales</taxon>
        <taxon>Pyronemataceae</taxon>
        <taxon>Pyronema</taxon>
    </lineage>
</organism>
<accession>U4LM30</accession>
<name>U4LM30_PYROM</name>
<dbReference type="AlphaFoldDB" id="U4LM30"/>
<dbReference type="OrthoDB" id="10500883at2759"/>
<evidence type="ECO:0000313" key="2">
    <source>
        <dbReference type="Proteomes" id="UP000018144"/>
    </source>
</evidence>
<proteinExistence type="predicted"/>
<keyword evidence="2" id="KW-1185">Reference proteome</keyword>
<sequence length="91" mass="9188">MTPAIMTAAPATLALPHDNFIPAFGTEDALALEVAVGVAAEAFSVPDVGVEVGAPVPVKYTAPSSLVNVAVARTLASVGHWSAEKDFLIGS</sequence>
<dbReference type="Proteomes" id="UP000018144">
    <property type="component" value="Unassembled WGS sequence"/>
</dbReference>
<evidence type="ECO:0000313" key="1">
    <source>
        <dbReference type="EMBL" id="CCX33199.1"/>
    </source>
</evidence>
<reference evidence="1 2" key="1">
    <citation type="journal article" date="2013" name="PLoS Genet.">
        <title>The genome and development-dependent transcriptomes of Pyronema confluens: a window into fungal evolution.</title>
        <authorList>
            <person name="Traeger S."/>
            <person name="Altegoer F."/>
            <person name="Freitag M."/>
            <person name="Gabaldon T."/>
            <person name="Kempken F."/>
            <person name="Kumar A."/>
            <person name="Marcet-Houben M."/>
            <person name="Poggeler S."/>
            <person name="Stajich J.E."/>
            <person name="Nowrousian M."/>
        </authorList>
    </citation>
    <scope>NUCLEOTIDE SEQUENCE [LARGE SCALE GENOMIC DNA]</scope>
    <source>
        <strain evidence="2">CBS 100304</strain>
        <tissue evidence="1">Vegetative mycelium</tissue>
    </source>
</reference>
<protein>
    <submittedName>
        <fullName evidence="1">Uncharacterized protein</fullName>
    </submittedName>
</protein>